<evidence type="ECO:0000313" key="2">
    <source>
        <dbReference type="Proteomes" id="UP001286313"/>
    </source>
</evidence>
<dbReference type="Proteomes" id="UP001286313">
    <property type="component" value="Unassembled WGS sequence"/>
</dbReference>
<proteinExistence type="predicted"/>
<sequence length="159" mass="17715">MAASSGTWTGKRKVLGVHYSVMFGWQAGSINQDGVGVVDKYKVVKPSGCAKGRRTFSTILLYLYVIHYTHCDLAALPQCEACSLPVLAEMLSTIPSFREFSSTRNLQTFIVDHCVHPSFHLQQQYKHHKLLAAEKTSARTALEASQVDRSEKDFGMNHP</sequence>
<gene>
    <name evidence="1" type="ORF">Pcinc_037663</name>
</gene>
<protein>
    <submittedName>
        <fullName evidence="1">Uncharacterized protein</fullName>
    </submittedName>
</protein>
<organism evidence="1 2">
    <name type="scientific">Petrolisthes cinctipes</name>
    <name type="common">Flat porcelain crab</name>
    <dbReference type="NCBI Taxonomy" id="88211"/>
    <lineage>
        <taxon>Eukaryota</taxon>
        <taxon>Metazoa</taxon>
        <taxon>Ecdysozoa</taxon>
        <taxon>Arthropoda</taxon>
        <taxon>Crustacea</taxon>
        <taxon>Multicrustacea</taxon>
        <taxon>Malacostraca</taxon>
        <taxon>Eumalacostraca</taxon>
        <taxon>Eucarida</taxon>
        <taxon>Decapoda</taxon>
        <taxon>Pleocyemata</taxon>
        <taxon>Anomura</taxon>
        <taxon>Galatheoidea</taxon>
        <taxon>Porcellanidae</taxon>
        <taxon>Petrolisthes</taxon>
    </lineage>
</organism>
<comment type="caution">
    <text evidence="1">The sequence shown here is derived from an EMBL/GenBank/DDBJ whole genome shotgun (WGS) entry which is preliminary data.</text>
</comment>
<accession>A0AAE1BT24</accession>
<name>A0AAE1BT24_PETCI</name>
<evidence type="ECO:0000313" key="1">
    <source>
        <dbReference type="EMBL" id="KAK3855963.1"/>
    </source>
</evidence>
<reference evidence="1" key="1">
    <citation type="submission" date="2023-10" db="EMBL/GenBank/DDBJ databases">
        <title>Genome assemblies of two species of porcelain crab, Petrolisthes cinctipes and Petrolisthes manimaculis (Anomura: Porcellanidae).</title>
        <authorList>
            <person name="Angst P."/>
        </authorList>
    </citation>
    <scope>NUCLEOTIDE SEQUENCE</scope>
    <source>
        <strain evidence="1">PB745_01</strain>
        <tissue evidence="1">Gill</tissue>
    </source>
</reference>
<keyword evidence="2" id="KW-1185">Reference proteome</keyword>
<dbReference type="EMBL" id="JAWQEG010006031">
    <property type="protein sequence ID" value="KAK3855963.1"/>
    <property type="molecule type" value="Genomic_DNA"/>
</dbReference>
<dbReference type="AlphaFoldDB" id="A0AAE1BT24"/>